<feature type="chain" id="PRO_5043766617" evidence="2">
    <location>
        <begin position="28"/>
        <end position="94"/>
    </location>
</feature>
<dbReference type="AlphaFoldDB" id="A0AAW2Q8S7"/>
<reference evidence="3" key="2">
    <citation type="journal article" date="2024" name="Plant">
        <title>Genomic evolution and insights into agronomic trait innovations of Sesamum species.</title>
        <authorList>
            <person name="Miao H."/>
            <person name="Wang L."/>
            <person name="Qu L."/>
            <person name="Liu H."/>
            <person name="Sun Y."/>
            <person name="Le M."/>
            <person name="Wang Q."/>
            <person name="Wei S."/>
            <person name="Zheng Y."/>
            <person name="Lin W."/>
            <person name="Duan Y."/>
            <person name="Cao H."/>
            <person name="Xiong S."/>
            <person name="Wang X."/>
            <person name="Wei L."/>
            <person name="Li C."/>
            <person name="Ma Q."/>
            <person name="Ju M."/>
            <person name="Zhao R."/>
            <person name="Li G."/>
            <person name="Mu C."/>
            <person name="Tian Q."/>
            <person name="Mei H."/>
            <person name="Zhang T."/>
            <person name="Gao T."/>
            <person name="Zhang H."/>
        </authorList>
    </citation>
    <scope>NUCLEOTIDE SEQUENCE</scope>
    <source>
        <strain evidence="3">G01</strain>
    </source>
</reference>
<sequence length="94" mass="10910">MFLSVRRPFLLFICIGLLAFRPHDVYGFTSAGLVLRRGAQDQPLMTRNHRMLKKVDTNSFRTDKNRARLNKTSDPNQASKRKVRRGSDPIHNRT</sequence>
<evidence type="ECO:0000313" key="3">
    <source>
        <dbReference type="EMBL" id="KAL0364013.1"/>
    </source>
</evidence>
<accession>A0AAW2Q8S7</accession>
<feature type="compositionally biased region" description="Basic and acidic residues" evidence="1">
    <location>
        <begin position="85"/>
        <end position="94"/>
    </location>
</feature>
<feature type="signal peptide" evidence="2">
    <location>
        <begin position="1"/>
        <end position="27"/>
    </location>
</feature>
<proteinExistence type="predicted"/>
<dbReference type="PANTHER" id="PTHR36726:SF4">
    <property type="entry name" value="CLAVATA3_ESR (CLE)-RELATED PROTEIN 45"/>
    <property type="match status" value="1"/>
</dbReference>
<keyword evidence="2" id="KW-0732">Signal</keyword>
<name>A0AAW2Q8S7_9LAMI</name>
<dbReference type="PANTHER" id="PTHR36726">
    <property type="entry name" value="CLAVATA3/ESR (CLE)-RELATED PROTEIN 45"/>
    <property type="match status" value="1"/>
</dbReference>
<dbReference type="EMBL" id="JACGWK010000003">
    <property type="protein sequence ID" value="KAL0364013.1"/>
    <property type="molecule type" value="Genomic_DNA"/>
</dbReference>
<comment type="caution">
    <text evidence="3">The sequence shown here is derived from an EMBL/GenBank/DDBJ whole genome shotgun (WGS) entry which is preliminary data.</text>
</comment>
<evidence type="ECO:0000256" key="1">
    <source>
        <dbReference type="SAM" id="MobiDB-lite"/>
    </source>
</evidence>
<organism evidence="3">
    <name type="scientific">Sesamum angustifolium</name>
    <dbReference type="NCBI Taxonomy" id="2727405"/>
    <lineage>
        <taxon>Eukaryota</taxon>
        <taxon>Viridiplantae</taxon>
        <taxon>Streptophyta</taxon>
        <taxon>Embryophyta</taxon>
        <taxon>Tracheophyta</taxon>
        <taxon>Spermatophyta</taxon>
        <taxon>Magnoliopsida</taxon>
        <taxon>eudicotyledons</taxon>
        <taxon>Gunneridae</taxon>
        <taxon>Pentapetalae</taxon>
        <taxon>asterids</taxon>
        <taxon>lamiids</taxon>
        <taxon>Lamiales</taxon>
        <taxon>Pedaliaceae</taxon>
        <taxon>Sesamum</taxon>
    </lineage>
</organism>
<gene>
    <name evidence="3" type="ORF">Sangu_0498900</name>
</gene>
<reference evidence="3" key="1">
    <citation type="submission" date="2020-06" db="EMBL/GenBank/DDBJ databases">
        <authorList>
            <person name="Li T."/>
            <person name="Hu X."/>
            <person name="Zhang T."/>
            <person name="Song X."/>
            <person name="Zhang H."/>
            <person name="Dai N."/>
            <person name="Sheng W."/>
            <person name="Hou X."/>
            <person name="Wei L."/>
        </authorList>
    </citation>
    <scope>NUCLEOTIDE SEQUENCE</scope>
    <source>
        <strain evidence="3">G01</strain>
        <tissue evidence="3">Leaf</tissue>
    </source>
</reference>
<evidence type="ECO:0000256" key="2">
    <source>
        <dbReference type="SAM" id="SignalP"/>
    </source>
</evidence>
<protein>
    <submittedName>
        <fullName evidence="3">CLAVATA3/ESR (CLE)-related protein 45</fullName>
    </submittedName>
</protein>
<feature type="region of interest" description="Disordered" evidence="1">
    <location>
        <begin position="52"/>
        <end position="94"/>
    </location>
</feature>
<dbReference type="InterPro" id="IPR038821">
    <property type="entry name" value="CLE45-like"/>
</dbReference>
<feature type="compositionally biased region" description="Basic and acidic residues" evidence="1">
    <location>
        <begin position="53"/>
        <end position="66"/>
    </location>
</feature>